<sequence>MEGALGNYLDNGLPRNEEEEENVLIEYVKEKDNLKVEISNKDKEIQKYKARVYDLQEKNDQLENRVKELQKTIDSTQASSNKSGTARPLTARTPQMQRARSAKQRGKTPVPPRRSNSKKNDSPAGSPVVNGTSSEETDKWREDAKALVRLKEIAQKFPELKLSVILTSETFFKESDINNDGTIDMQELENLLMKGGHLFTNKELAEIMNQIDVDKSGSIDFMEYLMVMDRIQQRKRVNLPQTLTRSKTCKIQ</sequence>
<dbReference type="Proteomes" id="UP001642483">
    <property type="component" value="Unassembled WGS sequence"/>
</dbReference>
<evidence type="ECO:0000256" key="2">
    <source>
        <dbReference type="SAM" id="MobiDB-lite"/>
    </source>
</evidence>
<dbReference type="Gene3D" id="1.10.238.10">
    <property type="entry name" value="EF-hand"/>
    <property type="match status" value="1"/>
</dbReference>
<reference evidence="4 5" key="1">
    <citation type="submission" date="2024-02" db="EMBL/GenBank/DDBJ databases">
        <authorList>
            <person name="Daric V."/>
            <person name="Darras S."/>
        </authorList>
    </citation>
    <scope>NUCLEOTIDE SEQUENCE [LARGE SCALE GENOMIC DNA]</scope>
</reference>
<dbReference type="InterPro" id="IPR002048">
    <property type="entry name" value="EF_hand_dom"/>
</dbReference>
<keyword evidence="5" id="KW-1185">Reference proteome</keyword>
<feature type="region of interest" description="Disordered" evidence="2">
    <location>
        <begin position="66"/>
        <end position="138"/>
    </location>
</feature>
<evidence type="ECO:0000313" key="5">
    <source>
        <dbReference type="Proteomes" id="UP001642483"/>
    </source>
</evidence>
<gene>
    <name evidence="4" type="ORF">CVLEPA_LOCUS25970</name>
</gene>
<keyword evidence="1" id="KW-0106">Calcium</keyword>
<evidence type="ECO:0000256" key="1">
    <source>
        <dbReference type="ARBA" id="ARBA00022837"/>
    </source>
</evidence>
<name>A0ABP0GMD8_CLALP</name>
<feature type="compositionally biased region" description="Polar residues" evidence="2">
    <location>
        <begin position="72"/>
        <end position="84"/>
    </location>
</feature>
<dbReference type="SMART" id="SM00054">
    <property type="entry name" value="EFh"/>
    <property type="match status" value="2"/>
</dbReference>
<evidence type="ECO:0000259" key="3">
    <source>
        <dbReference type="PROSITE" id="PS50222"/>
    </source>
</evidence>
<comment type="caution">
    <text evidence="4">The sequence shown here is derived from an EMBL/GenBank/DDBJ whole genome shotgun (WGS) entry which is preliminary data.</text>
</comment>
<protein>
    <recommendedName>
        <fullName evidence="3">EF-hand domain-containing protein</fullName>
    </recommendedName>
</protein>
<feature type="domain" description="EF-hand" evidence="3">
    <location>
        <begin position="199"/>
        <end position="234"/>
    </location>
</feature>
<accession>A0ABP0GMD8</accession>
<dbReference type="InterPro" id="IPR018247">
    <property type="entry name" value="EF_Hand_1_Ca_BS"/>
</dbReference>
<dbReference type="EMBL" id="CAWYQH010000130">
    <property type="protein sequence ID" value="CAK8692725.1"/>
    <property type="molecule type" value="Genomic_DNA"/>
</dbReference>
<dbReference type="SUPFAM" id="SSF47473">
    <property type="entry name" value="EF-hand"/>
    <property type="match status" value="1"/>
</dbReference>
<evidence type="ECO:0000313" key="4">
    <source>
        <dbReference type="EMBL" id="CAK8692725.1"/>
    </source>
</evidence>
<organism evidence="4 5">
    <name type="scientific">Clavelina lepadiformis</name>
    <name type="common">Light-bulb sea squirt</name>
    <name type="synonym">Ascidia lepadiformis</name>
    <dbReference type="NCBI Taxonomy" id="159417"/>
    <lineage>
        <taxon>Eukaryota</taxon>
        <taxon>Metazoa</taxon>
        <taxon>Chordata</taxon>
        <taxon>Tunicata</taxon>
        <taxon>Ascidiacea</taxon>
        <taxon>Aplousobranchia</taxon>
        <taxon>Clavelinidae</taxon>
        <taxon>Clavelina</taxon>
    </lineage>
</organism>
<dbReference type="PROSITE" id="PS00018">
    <property type="entry name" value="EF_HAND_1"/>
    <property type="match status" value="2"/>
</dbReference>
<dbReference type="Pfam" id="PF13499">
    <property type="entry name" value="EF-hand_7"/>
    <property type="match status" value="1"/>
</dbReference>
<proteinExistence type="predicted"/>
<dbReference type="CDD" id="cd00051">
    <property type="entry name" value="EFh"/>
    <property type="match status" value="1"/>
</dbReference>
<dbReference type="PROSITE" id="PS50222">
    <property type="entry name" value="EF_HAND_2"/>
    <property type="match status" value="2"/>
</dbReference>
<feature type="domain" description="EF-hand" evidence="3">
    <location>
        <begin position="163"/>
        <end position="198"/>
    </location>
</feature>
<dbReference type="InterPro" id="IPR011992">
    <property type="entry name" value="EF-hand-dom_pair"/>
</dbReference>